<gene>
    <name evidence="1" type="ORF">ICL07_28755</name>
</gene>
<name>A0ABR7TV95_9BACT</name>
<organism evidence="1 2">
    <name type="scientific">Chitinophaga qingshengii</name>
    <dbReference type="NCBI Taxonomy" id="1569794"/>
    <lineage>
        <taxon>Bacteria</taxon>
        <taxon>Pseudomonadati</taxon>
        <taxon>Bacteroidota</taxon>
        <taxon>Chitinophagia</taxon>
        <taxon>Chitinophagales</taxon>
        <taxon>Chitinophagaceae</taxon>
        <taxon>Chitinophaga</taxon>
    </lineage>
</organism>
<proteinExistence type="predicted"/>
<dbReference type="RefSeq" id="WP_188091509.1">
    <property type="nucleotide sequence ID" value="NZ_JACVFC010000005.1"/>
</dbReference>
<evidence type="ECO:0000313" key="2">
    <source>
        <dbReference type="Proteomes" id="UP000659124"/>
    </source>
</evidence>
<dbReference type="EMBL" id="JACVFC010000005">
    <property type="protein sequence ID" value="MBC9934411.1"/>
    <property type="molecule type" value="Genomic_DNA"/>
</dbReference>
<evidence type="ECO:0008006" key="3">
    <source>
        <dbReference type="Google" id="ProtNLM"/>
    </source>
</evidence>
<keyword evidence="2" id="KW-1185">Reference proteome</keyword>
<reference evidence="1 2" key="1">
    <citation type="submission" date="2020-09" db="EMBL/GenBank/DDBJ databases">
        <title>Genome sequences of type strains of Chitinophaga qingshengii and Chitinophaga varians.</title>
        <authorList>
            <person name="Kittiwongwattana C."/>
        </authorList>
    </citation>
    <scope>NUCLEOTIDE SEQUENCE [LARGE SCALE GENOMIC DNA]</scope>
    <source>
        <strain evidence="1 2">JCM 30026</strain>
    </source>
</reference>
<dbReference type="Proteomes" id="UP000659124">
    <property type="component" value="Unassembled WGS sequence"/>
</dbReference>
<protein>
    <recommendedName>
        <fullName evidence="3">HEPN domain-containing protein</fullName>
    </recommendedName>
</protein>
<evidence type="ECO:0000313" key="1">
    <source>
        <dbReference type="EMBL" id="MBC9934411.1"/>
    </source>
</evidence>
<accession>A0ABR7TV95</accession>
<sequence>MEFITENGTEYILVSKQTHVEEIVNRITKQEPFADQFKFSDRELFIALLESVGINNEDFTSKYFYYDSIRKLHISESEFGYVWVSSIGLVANKKRAQSRTVNACRNQYTVISLLFEKAIEVVQDERVYDIDSHSFGRLISLSSAIYHNLIFYIEVFCKAYLDLTGTQPQHTHKLSAIYQKTIEVMTSNNHNNSLFQVLVLDPLYKFVEHLGKIPGDFKEQYIKYDDNPQDDTVIVFDLSGLIEMKHILELSIDFIDDYFYEGVNTHYLESNFFQRMLDKADTEEKKKRIHDLYPHLSSKKDNIDNSAQIH</sequence>
<comment type="caution">
    <text evidence="1">The sequence shown here is derived from an EMBL/GenBank/DDBJ whole genome shotgun (WGS) entry which is preliminary data.</text>
</comment>